<keyword evidence="1" id="KW-0472">Membrane</keyword>
<evidence type="ECO:0000313" key="2">
    <source>
        <dbReference type="EMBL" id="MBC8177473.1"/>
    </source>
</evidence>
<dbReference type="EMBL" id="JACNJD010000211">
    <property type="protein sequence ID" value="MBC8177473.1"/>
    <property type="molecule type" value="Genomic_DNA"/>
</dbReference>
<comment type="caution">
    <text evidence="2">The sequence shown here is derived from an EMBL/GenBank/DDBJ whole genome shotgun (WGS) entry which is preliminary data.</text>
</comment>
<dbReference type="Proteomes" id="UP000650524">
    <property type="component" value="Unassembled WGS sequence"/>
</dbReference>
<evidence type="ECO:0000313" key="3">
    <source>
        <dbReference type="Proteomes" id="UP000650524"/>
    </source>
</evidence>
<feature type="transmembrane region" description="Helical" evidence="1">
    <location>
        <begin position="56"/>
        <end position="82"/>
    </location>
</feature>
<protein>
    <submittedName>
        <fullName evidence="2">Paraquat-inducible protein A</fullName>
    </submittedName>
</protein>
<sequence length="212" mass="23893">MTKSQLNNRSIEPEGLIACPECDLLIRKTEPDPGVKCFCPRCRSMLFHVKRNPVEAALILSLTGLILFVPAMVLPIMTLNAFGLEQSANILQWVSALFQTGFHMVGIVVLLTVVVVPLLKFLLLFYVSIAIRMKTDWSNLGPIFRFYKRIDEWGMLEICMLGILISIIKLKDLAQISYGIGLFCFVLVLTINLIASVTFDEHKCWSSIKDVK</sequence>
<evidence type="ECO:0000256" key="1">
    <source>
        <dbReference type="SAM" id="Phobius"/>
    </source>
</evidence>
<feature type="transmembrane region" description="Helical" evidence="1">
    <location>
        <begin position="176"/>
        <end position="199"/>
    </location>
</feature>
<name>A0A8J6T8D9_9DELT</name>
<keyword evidence="1" id="KW-1133">Transmembrane helix</keyword>
<dbReference type="InterPro" id="IPR007498">
    <property type="entry name" value="PqiA-like"/>
</dbReference>
<reference evidence="2 3" key="1">
    <citation type="submission" date="2020-08" db="EMBL/GenBank/DDBJ databases">
        <title>Bridging the membrane lipid divide: bacteria of the FCB group superphylum have the potential to synthesize archaeal ether lipids.</title>
        <authorList>
            <person name="Villanueva L."/>
            <person name="Von Meijenfeldt F.A.B."/>
            <person name="Westbye A.B."/>
            <person name="Yadav S."/>
            <person name="Hopmans E.C."/>
            <person name="Dutilh B.E."/>
            <person name="Sinninghe Damste J.S."/>
        </authorList>
    </citation>
    <scope>NUCLEOTIDE SEQUENCE [LARGE SCALE GENOMIC DNA]</scope>
    <source>
        <strain evidence="2">NIOZ-UU27</strain>
    </source>
</reference>
<feature type="transmembrane region" description="Helical" evidence="1">
    <location>
        <begin position="102"/>
        <end position="129"/>
    </location>
</feature>
<proteinExistence type="predicted"/>
<gene>
    <name evidence="2" type="ORF">H8E19_08715</name>
</gene>
<keyword evidence="1" id="KW-0812">Transmembrane</keyword>
<accession>A0A8J6T8D9</accession>
<organism evidence="2 3">
    <name type="scientific">Candidatus Desulfacyla euxinica</name>
    <dbReference type="NCBI Taxonomy" id="2841693"/>
    <lineage>
        <taxon>Bacteria</taxon>
        <taxon>Deltaproteobacteria</taxon>
        <taxon>Candidatus Desulfacyla</taxon>
    </lineage>
</organism>
<dbReference type="AlphaFoldDB" id="A0A8J6T8D9"/>
<dbReference type="Pfam" id="PF04403">
    <property type="entry name" value="PqiA"/>
    <property type="match status" value="1"/>
</dbReference>